<evidence type="ECO:0000313" key="3">
    <source>
        <dbReference type="Proteomes" id="UP000067434"/>
    </source>
</evidence>
<dbReference type="HOGENOM" id="CLU_030805_0_5_2"/>
<proteinExistence type="predicted"/>
<gene>
    <name evidence="2" type="ORF">MA03_01040</name>
</gene>
<dbReference type="InterPro" id="IPR036425">
    <property type="entry name" value="MoaB/Mog-like_dom_sf"/>
</dbReference>
<dbReference type="Gene3D" id="3.40.980.10">
    <property type="entry name" value="MoaB/Mog-like domain"/>
    <property type="match status" value="1"/>
</dbReference>
<dbReference type="KEGG" id="thf:MA03_01040"/>
<feature type="domain" description="MoaB/Mog" evidence="1">
    <location>
        <begin position="7"/>
        <end position="174"/>
    </location>
</feature>
<accession>A0A0F7FIR1</accession>
<dbReference type="PANTHER" id="PTHR13939:SF0">
    <property type="entry name" value="NMN AMIDOHYDROLASE-LIKE PROTEIN YFAY"/>
    <property type="match status" value="1"/>
</dbReference>
<evidence type="ECO:0000259" key="1">
    <source>
        <dbReference type="SMART" id="SM00852"/>
    </source>
</evidence>
<protein>
    <recommendedName>
        <fullName evidence="1">MoaB/Mog domain-containing protein</fullName>
    </recommendedName>
</protein>
<name>A0A0F7FIR1_9CREN</name>
<dbReference type="PANTHER" id="PTHR13939">
    <property type="entry name" value="NICOTINAMIDE-NUCLEOTIDE AMIDOHYDROLASE PNCC"/>
    <property type="match status" value="1"/>
</dbReference>
<dbReference type="SMART" id="SM00852">
    <property type="entry name" value="MoCF_biosynth"/>
    <property type="match status" value="1"/>
</dbReference>
<sequence length="269" mass="29634">MQFNKAMILSIGNELLIGKVLNTNAHWLSGELTKMGFIVDSIVIVKDDVSEIASAFLSAIERKVQLVISTGGLGPTFDDKTVEGLARAFSLPLVLNAEALALVREKYSSRGLPLTPERIKMAYLPLGSKPLDNPAGTAPGVYLKYRGVHFFVLPGPPREVEAVFKTSVQPIIEREFQRIDFYEALLTIKGIPESEFAPFVKDAAERYKSVYVKSHPKGVELGSPVLEIHLITFGIENMSQLRSCFEYILMSAKKLGGEIIVLKEPGVKL</sequence>
<dbReference type="Proteomes" id="UP000067434">
    <property type="component" value="Chromosome"/>
</dbReference>
<dbReference type="EMBL" id="CP009961">
    <property type="protein sequence ID" value="AKG39280.1"/>
    <property type="molecule type" value="Genomic_DNA"/>
</dbReference>
<evidence type="ECO:0000313" key="2">
    <source>
        <dbReference type="EMBL" id="AKG39280.1"/>
    </source>
</evidence>
<dbReference type="InterPro" id="IPR001453">
    <property type="entry name" value="MoaB/Mog_dom"/>
</dbReference>
<dbReference type="STRING" id="1550241.MA03_01040"/>
<keyword evidence="3" id="KW-1185">Reference proteome</keyword>
<dbReference type="InterPro" id="IPR050101">
    <property type="entry name" value="CinA"/>
</dbReference>
<dbReference type="CDD" id="cd00885">
    <property type="entry name" value="cinA"/>
    <property type="match status" value="1"/>
</dbReference>
<dbReference type="NCBIfam" id="NF002291">
    <property type="entry name" value="PRK01215.1"/>
    <property type="match status" value="1"/>
</dbReference>
<reference evidence="2 3" key="1">
    <citation type="journal article" date="2015" name="Stand. Genomic Sci.">
        <title>Complete genome sequence of and proposal of Thermofilum uzonense sp. nov. a novel hyperthermophilic crenarchaeon and emended description of the genus Thermofilum.</title>
        <authorList>
            <person name="Toshchakov S.V."/>
            <person name="Korzhenkov A.A."/>
            <person name="Samarov N.I."/>
            <person name="Mazunin I.O."/>
            <person name="Mozhey O.I."/>
            <person name="Shmyr I.S."/>
            <person name="Derbikova K.S."/>
            <person name="Taranov E.A."/>
            <person name="Dominova I.N."/>
            <person name="Bonch-Osmolovskaya E.A."/>
            <person name="Patrushev M.V."/>
            <person name="Podosokorskaya O.A."/>
            <person name="Kublanov I.V."/>
        </authorList>
    </citation>
    <scope>NUCLEOTIDE SEQUENCE [LARGE SCALE GENOMIC DNA]</scope>
    <source>
        <strain evidence="2 3">1807-2</strain>
    </source>
</reference>
<dbReference type="Pfam" id="PF00994">
    <property type="entry name" value="MoCF_biosynth"/>
    <property type="match status" value="1"/>
</dbReference>
<organism evidence="2 3">
    <name type="scientific">Infirmifilum uzonense</name>
    <dbReference type="NCBI Taxonomy" id="1550241"/>
    <lineage>
        <taxon>Archaea</taxon>
        <taxon>Thermoproteota</taxon>
        <taxon>Thermoprotei</taxon>
        <taxon>Thermofilales</taxon>
        <taxon>Thermofilaceae</taxon>
        <taxon>Infirmifilum</taxon>
    </lineage>
</organism>
<dbReference type="AlphaFoldDB" id="A0A0F7FIR1"/>
<dbReference type="SUPFAM" id="SSF53218">
    <property type="entry name" value="Molybdenum cofactor biosynthesis proteins"/>
    <property type="match status" value="1"/>
</dbReference>
<dbReference type="PATRIC" id="fig|1550241.5.peg.211"/>